<dbReference type="InterPro" id="IPR025859">
    <property type="entry name" value="AurF/CmlI"/>
</dbReference>
<dbReference type="InterPro" id="IPR009078">
    <property type="entry name" value="Ferritin-like_SF"/>
</dbReference>
<evidence type="ECO:0000313" key="1">
    <source>
        <dbReference type="EMBL" id="GGN93404.1"/>
    </source>
</evidence>
<dbReference type="InterPro" id="IPR012348">
    <property type="entry name" value="RNR-like"/>
</dbReference>
<comment type="caution">
    <text evidence="1">The sequence shown here is derived from an EMBL/GenBank/DDBJ whole genome shotgun (WGS) entry which is preliminary data.</text>
</comment>
<dbReference type="Proteomes" id="UP000658127">
    <property type="component" value="Unassembled WGS sequence"/>
</dbReference>
<reference evidence="2" key="1">
    <citation type="journal article" date="2019" name="Int. J. Syst. Evol. Microbiol.">
        <title>The Global Catalogue of Microorganisms (GCM) 10K type strain sequencing project: providing services to taxonomists for standard genome sequencing and annotation.</title>
        <authorList>
            <consortium name="The Broad Institute Genomics Platform"/>
            <consortium name="The Broad Institute Genome Sequencing Center for Infectious Disease"/>
            <person name="Wu L."/>
            <person name="Ma J."/>
        </authorList>
    </citation>
    <scope>NUCLEOTIDE SEQUENCE [LARGE SCALE GENOMIC DNA]</scope>
    <source>
        <strain evidence="2">CGMCC 4.7329</strain>
    </source>
</reference>
<organism evidence="1 2">
    <name type="scientific">Nocardia rhizosphaerihabitans</name>
    <dbReference type="NCBI Taxonomy" id="1691570"/>
    <lineage>
        <taxon>Bacteria</taxon>
        <taxon>Bacillati</taxon>
        <taxon>Actinomycetota</taxon>
        <taxon>Actinomycetes</taxon>
        <taxon>Mycobacteriales</taxon>
        <taxon>Nocardiaceae</taxon>
        <taxon>Nocardia</taxon>
    </lineage>
</organism>
<gene>
    <name evidence="1" type="ORF">GCM10011610_55270</name>
</gene>
<dbReference type="Pfam" id="PF11583">
    <property type="entry name" value="AurF"/>
    <property type="match status" value="1"/>
</dbReference>
<dbReference type="SUPFAM" id="SSF47240">
    <property type="entry name" value="Ferritin-like"/>
    <property type="match status" value="1"/>
</dbReference>
<proteinExistence type="predicted"/>
<accession>A0ABQ2KUA2</accession>
<evidence type="ECO:0008006" key="3">
    <source>
        <dbReference type="Google" id="ProtNLM"/>
    </source>
</evidence>
<dbReference type="RefSeq" id="WP_189033399.1">
    <property type="nucleotide sequence ID" value="NZ_BMNE01000007.1"/>
</dbReference>
<dbReference type="EMBL" id="BMNE01000007">
    <property type="protein sequence ID" value="GGN93404.1"/>
    <property type="molecule type" value="Genomic_DNA"/>
</dbReference>
<protein>
    <recommendedName>
        <fullName evidence="3">Diiron oxygenase</fullName>
    </recommendedName>
</protein>
<evidence type="ECO:0000313" key="2">
    <source>
        <dbReference type="Proteomes" id="UP000658127"/>
    </source>
</evidence>
<keyword evidence="2" id="KW-1185">Reference proteome</keyword>
<name>A0ABQ2KUA2_9NOCA</name>
<sequence>MTLSTAAKRPGEPGYHEILRNLSEGSVTKHFDPYVDIDWDSPEFAVYSDDPRWIMPEEDPLGRHPWYKAQPVDKQIAMGMWRQAGIAKVGLDFEQLLIRGLMQYLVSVPNGDPEFRYVTHEAAEECNHTMMFQEMINRIGYRDVIGMGSIDRKLTMAIWPAVKYFPELFFTMILGGEEPIDHLQKSLLRGGVDMHPMVHRVMQIHVAEEARHISFAHEYLRKNVPSMNPITKTVLSVAFPIAMRVMLDMIATPPKQFVDKFGIPDEVMREAYWGSPESQATKRDVFADVRALVEGTGMMNPLAKLTWRLLGIDGPASRYRSEPARRAA</sequence>
<dbReference type="Gene3D" id="1.10.620.20">
    <property type="entry name" value="Ribonucleotide Reductase, subunit A"/>
    <property type="match status" value="1"/>
</dbReference>